<comment type="caution">
    <text evidence="2">The sequence shown here is derived from an EMBL/GenBank/DDBJ whole genome shotgun (WGS) entry which is preliminary data.</text>
</comment>
<name>A0A4Y2KXZ3_ARAVE</name>
<keyword evidence="3" id="KW-1185">Reference proteome</keyword>
<dbReference type="Pfam" id="PF00078">
    <property type="entry name" value="RVT_1"/>
    <property type="match status" value="1"/>
</dbReference>
<accession>A0A4Y2KXZ3</accession>
<feature type="domain" description="Reverse transcriptase" evidence="1">
    <location>
        <begin position="1"/>
        <end position="154"/>
    </location>
</feature>
<dbReference type="EMBL" id="BGPR01005140">
    <property type="protein sequence ID" value="GBN07188.1"/>
    <property type="molecule type" value="Genomic_DNA"/>
</dbReference>
<protein>
    <submittedName>
        <fullName evidence="2">Retrovirus-related Pol polyprotein from type-1 retrotransposable element R2</fullName>
    </submittedName>
</protein>
<reference evidence="2 3" key="1">
    <citation type="journal article" date="2019" name="Sci. Rep.">
        <title>Orb-weaving spider Araneus ventricosus genome elucidates the spidroin gene catalogue.</title>
        <authorList>
            <person name="Kono N."/>
            <person name="Nakamura H."/>
            <person name="Ohtoshi R."/>
            <person name="Moran D.A.P."/>
            <person name="Shinohara A."/>
            <person name="Yoshida Y."/>
            <person name="Fujiwara M."/>
            <person name="Mori M."/>
            <person name="Tomita M."/>
            <person name="Arakawa K."/>
        </authorList>
    </citation>
    <scope>NUCLEOTIDE SEQUENCE [LARGE SCALE GENOMIC DNA]</scope>
</reference>
<organism evidence="2 3">
    <name type="scientific">Araneus ventricosus</name>
    <name type="common">Orbweaver spider</name>
    <name type="synonym">Epeira ventricosa</name>
    <dbReference type="NCBI Taxonomy" id="182803"/>
    <lineage>
        <taxon>Eukaryota</taxon>
        <taxon>Metazoa</taxon>
        <taxon>Ecdysozoa</taxon>
        <taxon>Arthropoda</taxon>
        <taxon>Chelicerata</taxon>
        <taxon>Arachnida</taxon>
        <taxon>Araneae</taxon>
        <taxon>Araneomorphae</taxon>
        <taxon>Entelegynae</taxon>
        <taxon>Araneoidea</taxon>
        <taxon>Araneidae</taxon>
        <taxon>Araneus</taxon>
    </lineage>
</organism>
<dbReference type="InterPro" id="IPR043502">
    <property type="entry name" value="DNA/RNA_pol_sf"/>
</dbReference>
<evidence type="ECO:0000313" key="2">
    <source>
        <dbReference type="EMBL" id="GBN07188.1"/>
    </source>
</evidence>
<evidence type="ECO:0000313" key="3">
    <source>
        <dbReference type="Proteomes" id="UP000499080"/>
    </source>
</evidence>
<dbReference type="PANTHER" id="PTHR47027:SF20">
    <property type="entry name" value="REVERSE TRANSCRIPTASE-LIKE PROTEIN WITH RNA-DIRECTED DNA POLYMERASE DOMAIN"/>
    <property type="match status" value="1"/>
</dbReference>
<dbReference type="InterPro" id="IPR043128">
    <property type="entry name" value="Rev_trsase/Diguanyl_cyclase"/>
</dbReference>
<dbReference type="PANTHER" id="PTHR47027">
    <property type="entry name" value="REVERSE TRANSCRIPTASE DOMAIN-CONTAINING PROTEIN"/>
    <property type="match status" value="1"/>
</dbReference>
<dbReference type="GO" id="GO:0071897">
    <property type="term" value="P:DNA biosynthetic process"/>
    <property type="evidence" value="ECO:0007669"/>
    <property type="project" value="UniProtKB-ARBA"/>
</dbReference>
<evidence type="ECO:0000259" key="1">
    <source>
        <dbReference type="PROSITE" id="PS50878"/>
    </source>
</evidence>
<dbReference type="OrthoDB" id="6436077at2759"/>
<dbReference type="Gene3D" id="3.30.70.270">
    <property type="match status" value="1"/>
</dbReference>
<dbReference type="AlphaFoldDB" id="A0A4Y2KXZ3"/>
<gene>
    <name evidence="2" type="primary">PO21_7</name>
    <name evidence="2" type="ORF">AVEN_246861_1</name>
</gene>
<dbReference type="Proteomes" id="UP000499080">
    <property type="component" value="Unassembled WGS sequence"/>
</dbReference>
<sequence>MLLRSGAGLTFTELIRDIYANSSTKILSDGGLSRDIPVQSGVKQGCPISGLLFNLCIDPIIRGVQSNNTSHRILAFADDLCLLANSAEELQLSLSFVNAGLKRLGLSLNLAKSVALQVSGKQPVGVRNSHLFIDNNMIRNIAEGEFHKFLGKPVGFNPCPDYKHLSELAEIATLILESSLAPWQRIAELKTFFFPALQFPMRNSQFDKTKWAEIDILIRPEIKNTLGLPERACNDYLYASMKVGAIGIPIAAEDADIHRVGLVWFGLEFYGARAMLLAILRQELCLICTMPKQFLYR</sequence>
<proteinExistence type="predicted"/>
<dbReference type="PROSITE" id="PS50878">
    <property type="entry name" value="RT_POL"/>
    <property type="match status" value="1"/>
</dbReference>
<dbReference type="SUPFAM" id="SSF56672">
    <property type="entry name" value="DNA/RNA polymerases"/>
    <property type="match status" value="1"/>
</dbReference>
<dbReference type="InterPro" id="IPR000477">
    <property type="entry name" value="RT_dom"/>
</dbReference>